<organism evidence="8 9">
    <name type="scientific">Acrasis kona</name>
    <dbReference type="NCBI Taxonomy" id="1008807"/>
    <lineage>
        <taxon>Eukaryota</taxon>
        <taxon>Discoba</taxon>
        <taxon>Heterolobosea</taxon>
        <taxon>Tetramitia</taxon>
        <taxon>Eutetramitia</taxon>
        <taxon>Acrasidae</taxon>
        <taxon>Acrasis</taxon>
    </lineage>
</organism>
<dbReference type="InterPro" id="IPR019787">
    <property type="entry name" value="Znf_PHD-finger"/>
</dbReference>
<dbReference type="InterPro" id="IPR001965">
    <property type="entry name" value="Znf_PHD"/>
</dbReference>
<comment type="subcellular location">
    <subcellularLocation>
        <location evidence="1">Nucleus</location>
    </subcellularLocation>
</comment>
<dbReference type="GO" id="GO:0045893">
    <property type="term" value="P:positive regulation of DNA-templated transcription"/>
    <property type="evidence" value="ECO:0007669"/>
    <property type="project" value="TreeGrafter"/>
</dbReference>
<evidence type="ECO:0000256" key="3">
    <source>
        <dbReference type="ARBA" id="ARBA00022771"/>
    </source>
</evidence>
<dbReference type="PROSITE" id="PS01359">
    <property type="entry name" value="ZF_PHD_1"/>
    <property type="match status" value="1"/>
</dbReference>
<evidence type="ECO:0000313" key="9">
    <source>
        <dbReference type="Proteomes" id="UP001431209"/>
    </source>
</evidence>
<evidence type="ECO:0000259" key="7">
    <source>
        <dbReference type="PROSITE" id="PS50016"/>
    </source>
</evidence>
<dbReference type="PANTHER" id="PTHR46174:SF1">
    <property type="entry name" value="CXXC-TYPE ZINC FINGER PROTEIN 1"/>
    <property type="match status" value="1"/>
</dbReference>
<dbReference type="InterPro" id="IPR019786">
    <property type="entry name" value="Zinc_finger_PHD-type_CS"/>
</dbReference>
<dbReference type="AlphaFoldDB" id="A0AAW2YX29"/>
<feature type="domain" description="PHD-type" evidence="7">
    <location>
        <begin position="20"/>
        <end position="74"/>
    </location>
</feature>
<evidence type="ECO:0000256" key="5">
    <source>
        <dbReference type="ARBA" id="ARBA00023242"/>
    </source>
</evidence>
<keyword evidence="3 6" id="KW-0863">Zinc-finger</keyword>
<reference evidence="8 9" key="1">
    <citation type="submission" date="2024-03" db="EMBL/GenBank/DDBJ databases">
        <title>The Acrasis kona genome and developmental transcriptomes reveal deep origins of eukaryotic multicellular pathways.</title>
        <authorList>
            <person name="Sheikh S."/>
            <person name="Fu C.-J."/>
            <person name="Brown M.W."/>
            <person name="Baldauf S.L."/>
        </authorList>
    </citation>
    <scope>NUCLEOTIDE SEQUENCE [LARGE SCALE GENOMIC DNA]</scope>
    <source>
        <strain evidence="8 9">ATCC MYA-3509</strain>
    </source>
</reference>
<evidence type="ECO:0000256" key="4">
    <source>
        <dbReference type="ARBA" id="ARBA00022833"/>
    </source>
</evidence>
<dbReference type="PANTHER" id="PTHR46174">
    <property type="entry name" value="CXXC-TYPE ZINC FINGER PROTEIN 1"/>
    <property type="match status" value="1"/>
</dbReference>
<dbReference type="GO" id="GO:0048188">
    <property type="term" value="C:Set1C/COMPASS complex"/>
    <property type="evidence" value="ECO:0007669"/>
    <property type="project" value="InterPro"/>
</dbReference>
<keyword evidence="5" id="KW-0539">Nucleus</keyword>
<accession>A0AAW2YX29</accession>
<evidence type="ECO:0000256" key="6">
    <source>
        <dbReference type="PROSITE-ProRule" id="PRU00146"/>
    </source>
</evidence>
<name>A0AAW2YX29_9EUKA</name>
<dbReference type="PROSITE" id="PS50016">
    <property type="entry name" value="ZF_PHD_2"/>
    <property type="match status" value="1"/>
</dbReference>
<comment type="caution">
    <text evidence="8">The sequence shown here is derived from an EMBL/GenBank/DDBJ whole genome shotgun (WGS) entry which is preliminary data.</text>
</comment>
<dbReference type="InterPro" id="IPR037869">
    <property type="entry name" value="Spp1/CFP1"/>
</dbReference>
<keyword evidence="9" id="KW-1185">Reference proteome</keyword>
<protein>
    <submittedName>
        <fullName evidence="8">Lysine-specific demethylase</fullName>
    </submittedName>
</protein>
<dbReference type="SUPFAM" id="SSF57903">
    <property type="entry name" value="FYVE/PHD zinc finger"/>
    <property type="match status" value="1"/>
</dbReference>
<dbReference type="SMART" id="SM00249">
    <property type="entry name" value="PHD"/>
    <property type="match status" value="1"/>
</dbReference>
<sequence>MKRKLAQDDFPPTKKSKALPLYCKCKQPYVDGVDVDPMIACDMCDNWFHLKCMKISEDQVKTIAVFVCSSCERKYNKSTQYYYVPTPRTFGINDDYQYKIKDETYIVQPVSVVESEPDEQKRRPQMFYLNQLALAEDDSFRSLQLISQTSCPDPYQVKLIYKLTSTAKKPIGYFTFAVQNQDEAKGPCLRQIFFVKSERRKGHASRIINYFMKGIDFGCQDRYIESPNENMCKVLCKEKYASMKEHEDLNGTKISVEREIVEKIESEKHADGKNVCAFVERIYSKNYNALIFTPLGNLNFDTAKTINFVHNPR</sequence>
<dbReference type="Proteomes" id="UP001431209">
    <property type="component" value="Unassembled WGS sequence"/>
</dbReference>
<gene>
    <name evidence="8" type="ORF">AKO1_013270</name>
</gene>
<proteinExistence type="predicted"/>
<dbReference type="Pfam" id="PF00628">
    <property type="entry name" value="PHD"/>
    <property type="match status" value="1"/>
</dbReference>
<evidence type="ECO:0000256" key="2">
    <source>
        <dbReference type="ARBA" id="ARBA00022723"/>
    </source>
</evidence>
<dbReference type="EMBL" id="JAOPGA020000809">
    <property type="protein sequence ID" value="KAL0482051.1"/>
    <property type="molecule type" value="Genomic_DNA"/>
</dbReference>
<evidence type="ECO:0000256" key="1">
    <source>
        <dbReference type="ARBA" id="ARBA00004123"/>
    </source>
</evidence>
<dbReference type="InterPro" id="IPR011011">
    <property type="entry name" value="Znf_FYVE_PHD"/>
</dbReference>
<dbReference type="Gene3D" id="2.60.120.650">
    <property type="entry name" value="Cupin"/>
    <property type="match status" value="1"/>
</dbReference>
<keyword evidence="2" id="KW-0479">Metal-binding</keyword>
<evidence type="ECO:0000313" key="8">
    <source>
        <dbReference type="EMBL" id="KAL0482051.1"/>
    </source>
</evidence>
<dbReference type="GO" id="GO:0008270">
    <property type="term" value="F:zinc ion binding"/>
    <property type="evidence" value="ECO:0007669"/>
    <property type="project" value="UniProtKB-KW"/>
</dbReference>
<keyword evidence="4" id="KW-0862">Zinc</keyword>